<name>A0AAV7IYZ0_COTGL</name>
<dbReference type="SUPFAM" id="SSF50729">
    <property type="entry name" value="PH domain-like"/>
    <property type="match status" value="1"/>
</dbReference>
<feature type="compositionally biased region" description="Basic and acidic residues" evidence="4">
    <location>
        <begin position="171"/>
        <end position="188"/>
    </location>
</feature>
<feature type="compositionally biased region" description="Basic and acidic residues" evidence="4">
    <location>
        <begin position="77"/>
        <end position="94"/>
    </location>
</feature>
<feature type="domain" description="PH" evidence="6">
    <location>
        <begin position="1856"/>
        <end position="1970"/>
    </location>
</feature>
<feature type="region of interest" description="Disordered" evidence="4">
    <location>
        <begin position="171"/>
        <end position="209"/>
    </location>
</feature>
<dbReference type="GO" id="GO:0005096">
    <property type="term" value="F:GTPase activator activity"/>
    <property type="evidence" value="ECO:0007669"/>
    <property type="project" value="UniProtKB-KW"/>
</dbReference>
<gene>
    <name evidence="8" type="ORF">KQX54_000559</name>
</gene>
<keyword evidence="2" id="KW-0343">GTPase activation</keyword>
<feature type="domain" description="SH3" evidence="5">
    <location>
        <begin position="7"/>
        <end position="70"/>
    </location>
</feature>
<dbReference type="Proteomes" id="UP000826195">
    <property type="component" value="Unassembled WGS sequence"/>
</dbReference>
<dbReference type="PANTHER" id="PTHR23176:SF129">
    <property type="entry name" value="RHO GTPASE ACTIVATING PROTEIN AT 16F, ISOFORM E-RELATED"/>
    <property type="match status" value="1"/>
</dbReference>
<feature type="region of interest" description="Disordered" evidence="4">
    <location>
        <begin position="274"/>
        <end position="381"/>
    </location>
</feature>
<evidence type="ECO:0000259" key="6">
    <source>
        <dbReference type="PROSITE" id="PS50003"/>
    </source>
</evidence>
<feature type="compositionally biased region" description="Basic and acidic residues" evidence="4">
    <location>
        <begin position="739"/>
        <end position="753"/>
    </location>
</feature>
<dbReference type="InterPro" id="IPR050729">
    <property type="entry name" value="Rho-GAP"/>
</dbReference>
<dbReference type="PANTHER" id="PTHR23176">
    <property type="entry name" value="RHO/RAC/CDC GTPASE-ACTIVATING PROTEIN"/>
    <property type="match status" value="1"/>
</dbReference>
<evidence type="ECO:0000256" key="2">
    <source>
        <dbReference type="ARBA" id="ARBA00022468"/>
    </source>
</evidence>
<feature type="region of interest" description="Disordered" evidence="4">
    <location>
        <begin position="616"/>
        <end position="638"/>
    </location>
</feature>
<dbReference type="SUPFAM" id="SSF50044">
    <property type="entry name" value="SH3-domain"/>
    <property type="match status" value="1"/>
</dbReference>
<feature type="region of interest" description="Disordered" evidence="4">
    <location>
        <begin position="1983"/>
        <end position="2027"/>
    </location>
</feature>
<feature type="compositionally biased region" description="Polar residues" evidence="4">
    <location>
        <begin position="718"/>
        <end position="730"/>
    </location>
</feature>
<feature type="compositionally biased region" description="Polar residues" evidence="4">
    <location>
        <begin position="1822"/>
        <end position="1837"/>
    </location>
</feature>
<feature type="compositionally biased region" description="Low complexity" evidence="4">
    <location>
        <begin position="123"/>
        <end position="136"/>
    </location>
</feature>
<protein>
    <submittedName>
        <fullName evidence="8">Uncharacterized protein</fullName>
    </submittedName>
</protein>
<sequence>MSGPDLREHSYVKVLYDFQYKTTEGREIAIKKNERLYLLQKTNADWWQVVRTWEQTSFYVPATYVREMSKSGGNQKKTSDEDKDVAFESLDGPKYKNMPKETSSAMKNVKKWLAGAMDSKQESPASSTTASSSSLSKSLYITDESHKHNAMDYQSRAELKVGLAAIKAKSLERDRERRSTYERQKSEQPVEITKFKKRPNETPKKLPNTMGIKDIDLDLLSSPSSSYKLTKSFSTSPKSFDAPAARIEIPLPDPFRQELKSSLDRRRKISDNADYDKLVQENRNHELNRQSRIRTKSSHSDDSQLESDNDERFLSRVDENPKRLDKPESKLSVSLREDSGTQSGRQSPSVSNRNSRSLDLDSKQSSLRTERSLSPKPNYGRQLTVAGQIADEGDSNNASSDCKILNDKRRTWAVEELMSELTQMCRERVNNKKPPNFQLKSTEIKGNFDPLDELTRELHEMNLQRSEGSTPQGETRGEFKSNDGSPSNVCKISINSTSGSRTHDLNSINTTVVIGRDDDELEDITEHSNISEASDLSDTSLAFRYPKVEKSTFTFRTGEVLPQSKPLKSPKSPKIDEYNEANILNDCSPDDKFDNRSLSLDKQSHYLKSATITTTTTANNDTSHSSPDNDHESSGYSNFKMRHTGKVKMRPKAKVKSDVGETQGELKLTPSLEKLASEIQFLPAKKATVVNHHTSNHNHNHSHSDSHSHNHNHNSNNKIYKNTSSLNESMSDGDAYDDSGIHDETYRSEDSGSGRRNIIYSNSFKTKREGRYFHRHEFTDDDDDDEDDDDNDDDDEDDDGIISAARKCNLKKSSTLHCATIPENYRRFRISNDFAAILARSKRRSRSLSDLNSFEDEEDIMEENVTYPQNSPKIKPVPLPRTKIPAIKSEDEFSTRLEDKREEMGTVAPLPRKITTKKDYPEVWVNSKQVSGYRGQTPEVDIESSTAVGFKSLLCTSDSGSDNCLQSKELVNNDSNERHDSYNYSSNFKNRGLEKSSSGANLRKDGAKVRESPSDEQILSSNASSEALQSQSESEFTGGLDASSQPSPVSTKVAPECYECAIDLPPGWTQKYDPHTDQICFINEQGDKGIVTSRKINDNAEYTCGVRYPVKHNCRQFTAQRPIYLLIPWRVVVVARKFSCKRNFSISSPRNSDRTSTRGPSVLSLTPLTTTTTNMCILLCSVSYQLHTLNLRRKVSSDAGIHIHLATMNDEQSLMEEKSILACVARVIGHNPTTSTNYGLSSFSKAEIPAYEWLSDDLRSKIIQSCQHVPTRQGYPVVDWLKQIRSNCDFCETGTMSQTTINVTTNSNINYNNFYLNSSLDSDNTRDVDDESSNYDEEINNIECELNPKGNPENELVGTSPCTRVGEEHNKENNINITSEEVGFSGCLDDVADSDSENVDNSSNMSEFMPDGQFPDTSSHSWSFSELTMYPRRVVCCVDLIRDESGYFTSCQTSSFEDLPEPKLVMEHDDTDALMVCQKFLDETTSVIANVDRLRNDSLGSMSTLPGSCDIGSYEASYHLVEENTDLHTSGSSTTSEPIVMNCENNLSLSNVNLKVNVTFPSDADAAAAGNVRWIQTFNDFDSHDRNSKSISNNNNVIYDYDCKFVSNEQLYKSCDNLDTDNTRLSKMEDSIGSGSSYLQEVDEEVEECTSFDDKYSQTVIYENWNTCLTSECSSQSLDDTRTSEFYSPVEFNETAFDEAAGINNFCDYDDDTDDNYSGVDKFRQRKGSTSSDILMWKRNLLLFNMDDEDDMRQWFSSNDDEGKIYFFEENSNESSWVLPTVTASKSQSNAPAHKEEKPMEEDSNATNEFSQPENPQAGAPYTNQNSSNNDAVSVSGSKKPGLSDWPQLSFDGNMIILKEGSISRTKITENGKKLRKNWSTSYAVLTELFLLFFKDSKTFNTMMKSGQSPIAKPDISVDLNGAIIEPGERASSRKNVYMISTVLGLQVLIQSDNTALAAEWFQEIHGAIRKLPFSFKSQAKPFAGPPEVRKISNSKLSTDQSEESKKSSKVARSRSMKTGFGDGINF</sequence>
<feature type="compositionally biased region" description="Acidic residues" evidence="4">
    <location>
        <begin position="779"/>
        <end position="800"/>
    </location>
</feature>
<dbReference type="InterPro" id="IPR001849">
    <property type="entry name" value="PH_domain"/>
</dbReference>
<feature type="compositionally biased region" description="Polar residues" evidence="4">
    <location>
        <begin position="1805"/>
        <end position="1815"/>
    </location>
</feature>
<feature type="region of interest" description="Disordered" evidence="4">
    <location>
        <begin position="964"/>
        <end position="1048"/>
    </location>
</feature>
<dbReference type="InterPro" id="IPR001452">
    <property type="entry name" value="SH3_domain"/>
</dbReference>
<feature type="compositionally biased region" description="Basic and acidic residues" evidence="4">
    <location>
        <begin position="310"/>
        <end position="339"/>
    </location>
</feature>
<evidence type="ECO:0000256" key="4">
    <source>
        <dbReference type="SAM" id="MobiDB-lite"/>
    </source>
</evidence>
<organism evidence="8 9">
    <name type="scientific">Cotesia glomerata</name>
    <name type="common">Lepidopteran parasitic wasp</name>
    <name type="synonym">Apanteles glomeratus</name>
    <dbReference type="NCBI Taxonomy" id="32391"/>
    <lineage>
        <taxon>Eukaryota</taxon>
        <taxon>Metazoa</taxon>
        <taxon>Ecdysozoa</taxon>
        <taxon>Arthropoda</taxon>
        <taxon>Hexapoda</taxon>
        <taxon>Insecta</taxon>
        <taxon>Pterygota</taxon>
        <taxon>Neoptera</taxon>
        <taxon>Endopterygota</taxon>
        <taxon>Hymenoptera</taxon>
        <taxon>Apocrita</taxon>
        <taxon>Ichneumonoidea</taxon>
        <taxon>Braconidae</taxon>
        <taxon>Microgastrinae</taxon>
        <taxon>Cotesia</taxon>
    </lineage>
</organism>
<feature type="compositionally biased region" description="Polar residues" evidence="4">
    <location>
        <begin position="340"/>
        <end position="355"/>
    </location>
</feature>
<dbReference type="EMBL" id="JAHXZJ010000382">
    <property type="protein sequence ID" value="KAH0559071.1"/>
    <property type="molecule type" value="Genomic_DNA"/>
</dbReference>
<feature type="region of interest" description="Disordered" evidence="4">
    <location>
        <begin position="117"/>
        <end position="136"/>
    </location>
</feature>
<dbReference type="Gene3D" id="2.30.29.30">
    <property type="entry name" value="Pleckstrin-homology domain (PH domain)/Phosphotyrosine-binding domain (PTB)"/>
    <property type="match status" value="1"/>
</dbReference>
<feature type="domain" description="WW" evidence="7">
    <location>
        <begin position="1755"/>
        <end position="1782"/>
    </location>
</feature>
<evidence type="ECO:0000256" key="3">
    <source>
        <dbReference type="PROSITE-ProRule" id="PRU00192"/>
    </source>
</evidence>
<dbReference type="Pfam" id="PF00018">
    <property type="entry name" value="SH3_1"/>
    <property type="match status" value="1"/>
</dbReference>
<dbReference type="Gene3D" id="2.30.30.40">
    <property type="entry name" value="SH3 Domains"/>
    <property type="match status" value="1"/>
</dbReference>
<evidence type="ECO:0000259" key="5">
    <source>
        <dbReference type="PROSITE" id="PS50002"/>
    </source>
</evidence>
<feature type="region of interest" description="Disordered" evidence="4">
    <location>
        <begin position="69"/>
        <end position="103"/>
    </location>
</feature>
<feature type="compositionally biased region" description="Low complexity" evidence="4">
    <location>
        <begin position="616"/>
        <end position="626"/>
    </location>
</feature>
<evidence type="ECO:0000259" key="7">
    <source>
        <dbReference type="PROSITE" id="PS50020"/>
    </source>
</evidence>
<keyword evidence="9" id="KW-1185">Reference proteome</keyword>
<feature type="region of interest" description="Disordered" evidence="4">
    <location>
        <begin position="463"/>
        <end position="489"/>
    </location>
</feature>
<feature type="region of interest" description="Disordered" evidence="4">
    <location>
        <begin position="693"/>
        <end position="757"/>
    </location>
</feature>
<feature type="compositionally biased region" description="Low complexity" evidence="4">
    <location>
        <begin position="1019"/>
        <end position="1034"/>
    </location>
</feature>
<dbReference type="PROSITE" id="PS50003">
    <property type="entry name" value="PH_DOMAIN"/>
    <property type="match status" value="1"/>
</dbReference>
<evidence type="ECO:0000256" key="1">
    <source>
        <dbReference type="ARBA" id="ARBA00022443"/>
    </source>
</evidence>
<evidence type="ECO:0000313" key="8">
    <source>
        <dbReference type="EMBL" id="KAH0559071.1"/>
    </source>
</evidence>
<feature type="compositionally biased region" description="Polar residues" evidence="4">
    <location>
        <begin position="964"/>
        <end position="974"/>
    </location>
</feature>
<dbReference type="GO" id="GO:0005737">
    <property type="term" value="C:cytoplasm"/>
    <property type="evidence" value="ECO:0007669"/>
    <property type="project" value="TreeGrafter"/>
</dbReference>
<feature type="compositionally biased region" description="Polar residues" evidence="4">
    <location>
        <begin position="463"/>
        <end position="473"/>
    </location>
</feature>
<feature type="compositionally biased region" description="Basic and acidic residues" evidence="4">
    <location>
        <begin position="356"/>
        <end position="373"/>
    </location>
</feature>
<feature type="region of interest" description="Disordered" evidence="4">
    <location>
        <begin position="776"/>
        <end position="800"/>
    </location>
</feature>
<dbReference type="SMART" id="SM00233">
    <property type="entry name" value="PH"/>
    <property type="match status" value="1"/>
</dbReference>
<comment type="caution">
    <text evidence="8">The sequence shown here is derived from an EMBL/GenBank/DDBJ whole genome shotgun (WGS) entry which is preliminary data.</text>
</comment>
<feature type="compositionally biased region" description="Basic and acidic residues" evidence="4">
    <location>
        <begin position="1002"/>
        <end position="1013"/>
    </location>
</feature>
<keyword evidence="1 3" id="KW-0728">SH3 domain</keyword>
<accession>A0AAV7IYZ0</accession>
<evidence type="ECO:0000313" key="9">
    <source>
        <dbReference type="Proteomes" id="UP000826195"/>
    </source>
</evidence>
<dbReference type="PROSITE" id="PS50020">
    <property type="entry name" value="WW_DOMAIN_2"/>
    <property type="match status" value="1"/>
</dbReference>
<feature type="compositionally biased region" description="Polar residues" evidence="4">
    <location>
        <begin position="982"/>
        <end position="1000"/>
    </location>
</feature>
<dbReference type="InterPro" id="IPR001202">
    <property type="entry name" value="WW_dom"/>
</dbReference>
<dbReference type="SMART" id="SM00326">
    <property type="entry name" value="SH3"/>
    <property type="match status" value="1"/>
</dbReference>
<proteinExistence type="predicted"/>
<dbReference type="PROSITE" id="PS50002">
    <property type="entry name" value="SH3"/>
    <property type="match status" value="1"/>
</dbReference>
<dbReference type="InterPro" id="IPR011993">
    <property type="entry name" value="PH-like_dom_sf"/>
</dbReference>
<reference evidence="8 9" key="1">
    <citation type="journal article" date="2021" name="J. Hered.">
        <title>A chromosome-level genome assembly of the parasitoid wasp, Cotesia glomerata (Hymenoptera: Braconidae).</title>
        <authorList>
            <person name="Pinto B.J."/>
            <person name="Weis J.J."/>
            <person name="Gamble T."/>
            <person name="Ode P.J."/>
            <person name="Paul R."/>
            <person name="Zaspel J.M."/>
        </authorList>
    </citation>
    <scope>NUCLEOTIDE SEQUENCE [LARGE SCALE GENOMIC DNA]</scope>
    <source>
        <strain evidence="8">CgM1</strain>
    </source>
</reference>
<dbReference type="CDD" id="cd13233">
    <property type="entry name" value="PH_ARHGAP9-like"/>
    <property type="match status" value="1"/>
</dbReference>
<dbReference type="PROSITE" id="PS01159">
    <property type="entry name" value="WW_DOMAIN_1"/>
    <property type="match status" value="1"/>
</dbReference>
<feature type="compositionally biased region" description="Basic and acidic residues" evidence="4">
    <location>
        <begin position="274"/>
        <end position="289"/>
    </location>
</feature>
<feature type="region of interest" description="Disordered" evidence="4">
    <location>
        <begin position="1783"/>
        <end position="1846"/>
    </location>
</feature>
<dbReference type="InterPro" id="IPR036028">
    <property type="entry name" value="SH3-like_dom_sf"/>
</dbReference>